<evidence type="ECO:0000256" key="4">
    <source>
        <dbReference type="ARBA" id="ARBA00022692"/>
    </source>
</evidence>
<sequence length="401" mass="42121">MPTTFESAARGSVLRLTGTFEVYSKGLKKIKPLDFAQLEMESELTVRNAYIFRQPEQTPTTINPETPMDAKAPAHQAAARPSGRAWLLKLLPDNIGGPLIGLALLLVVFSFSSEFFFTLRNGLNILDQVTVLGILAIGMTAVIVIGGIDLSVGSVLAFSMMMLGWLYQDQGLALGLAIPIAIATGMLAGLVSGLLITYARLPAFIATLTMMSVARGLANILTEGRQIVGYPEWFTSLATVRHFGFLSATVGLFLVMLGVAWVFLRFRAGGRNLYAIGGSPEVARLSGIKVRAITLWVYAISGALAGIAAVTMAARLDSSQPSAGLTLELDAIAAVVIGGASLSGGVGSVGGTLVGVLIIGVLRNGLNLLGVSPFIQQVVIGVVIALAVTIDTLRRRSNSAH</sequence>
<dbReference type="InterPro" id="IPR001851">
    <property type="entry name" value="ABC_transp_permease"/>
</dbReference>
<evidence type="ECO:0000256" key="2">
    <source>
        <dbReference type="ARBA" id="ARBA00007942"/>
    </source>
</evidence>
<feature type="transmembrane region" description="Helical" evidence="7">
    <location>
        <begin position="293"/>
        <end position="314"/>
    </location>
</feature>
<comment type="caution">
    <text evidence="8">The sequence shown here is derived from an EMBL/GenBank/DDBJ whole genome shotgun (WGS) entry which is preliminary data.</text>
</comment>
<comment type="subcellular location">
    <subcellularLocation>
        <location evidence="1">Cell inner membrane</location>
        <topology evidence="1">Multi-pass membrane protein</topology>
    </subcellularLocation>
</comment>
<dbReference type="GO" id="GO:0005886">
    <property type="term" value="C:plasma membrane"/>
    <property type="evidence" value="ECO:0007669"/>
    <property type="project" value="UniProtKB-SubCell"/>
</dbReference>
<feature type="transmembrane region" description="Helical" evidence="7">
    <location>
        <begin position="374"/>
        <end position="393"/>
    </location>
</feature>
<keyword evidence="6 7" id="KW-0472">Membrane</keyword>
<dbReference type="Proteomes" id="UP000270795">
    <property type="component" value="Unassembled WGS sequence"/>
</dbReference>
<evidence type="ECO:0000313" key="9">
    <source>
        <dbReference type="Proteomes" id="UP000270795"/>
    </source>
</evidence>
<dbReference type="EMBL" id="RBUM01000610">
    <property type="protein sequence ID" value="RMV05681.1"/>
    <property type="molecule type" value="Genomic_DNA"/>
</dbReference>
<reference evidence="8 9" key="1">
    <citation type="submission" date="2018-08" db="EMBL/GenBank/DDBJ databases">
        <title>Recombination of ecologically and evolutionarily significant loci maintains genetic cohesion in the Pseudomonas syringae species complex.</title>
        <authorList>
            <person name="Dillon M."/>
            <person name="Thakur S."/>
            <person name="Almeida R.N.D."/>
            <person name="Weir B.S."/>
            <person name="Guttman D.S."/>
        </authorList>
    </citation>
    <scope>NUCLEOTIDE SEQUENCE [LARGE SCALE GENOMIC DNA]</scope>
    <source>
        <strain evidence="8 9">ICMP 11899</strain>
    </source>
</reference>
<dbReference type="AlphaFoldDB" id="A0A3M5ZF37"/>
<evidence type="ECO:0000256" key="3">
    <source>
        <dbReference type="ARBA" id="ARBA00022475"/>
    </source>
</evidence>
<feature type="transmembrane region" description="Helical" evidence="7">
    <location>
        <begin position="95"/>
        <end position="117"/>
    </location>
</feature>
<organism evidence="8 9">
    <name type="scientific">Pseudomonas savastanoi</name>
    <name type="common">Pseudomonas syringae pv. savastanoi</name>
    <dbReference type="NCBI Taxonomy" id="29438"/>
    <lineage>
        <taxon>Bacteria</taxon>
        <taxon>Pseudomonadati</taxon>
        <taxon>Pseudomonadota</taxon>
        <taxon>Gammaproteobacteria</taxon>
        <taxon>Pseudomonadales</taxon>
        <taxon>Pseudomonadaceae</taxon>
        <taxon>Pseudomonas</taxon>
    </lineage>
</organism>
<evidence type="ECO:0000256" key="7">
    <source>
        <dbReference type="SAM" id="Phobius"/>
    </source>
</evidence>
<accession>A0A3M5ZF37</accession>
<feature type="transmembrane region" description="Helical" evidence="7">
    <location>
        <begin position="203"/>
        <end position="222"/>
    </location>
</feature>
<feature type="transmembrane region" description="Helical" evidence="7">
    <location>
        <begin position="129"/>
        <end position="152"/>
    </location>
</feature>
<evidence type="ECO:0000256" key="6">
    <source>
        <dbReference type="ARBA" id="ARBA00023136"/>
    </source>
</evidence>
<gene>
    <name evidence="8" type="ORF">ALP17_04858</name>
</gene>
<evidence type="ECO:0000256" key="1">
    <source>
        <dbReference type="ARBA" id="ARBA00004429"/>
    </source>
</evidence>
<dbReference type="Pfam" id="PF02653">
    <property type="entry name" value="BPD_transp_2"/>
    <property type="match status" value="1"/>
</dbReference>
<dbReference type="CDD" id="cd06579">
    <property type="entry name" value="TM_PBP1_transp_AraH_like"/>
    <property type="match status" value="1"/>
</dbReference>
<feature type="transmembrane region" description="Helical" evidence="7">
    <location>
        <begin position="334"/>
        <end position="362"/>
    </location>
</feature>
<dbReference type="GO" id="GO:0022857">
    <property type="term" value="F:transmembrane transporter activity"/>
    <property type="evidence" value="ECO:0007669"/>
    <property type="project" value="InterPro"/>
</dbReference>
<protein>
    <submittedName>
        <fullName evidence="8">Ribose ABC transporter, permease protein</fullName>
    </submittedName>
</protein>
<evidence type="ECO:0000256" key="5">
    <source>
        <dbReference type="ARBA" id="ARBA00022989"/>
    </source>
</evidence>
<keyword evidence="4 7" id="KW-0812">Transmembrane</keyword>
<keyword evidence="3" id="KW-1003">Cell membrane</keyword>
<dbReference type="PANTHER" id="PTHR32196">
    <property type="entry name" value="ABC TRANSPORTER PERMEASE PROTEIN YPHD-RELATED-RELATED"/>
    <property type="match status" value="1"/>
</dbReference>
<keyword evidence="5 7" id="KW-1133">Transmembrane helix</keyword>
<name>A0A3M5ZF37_PSESS</name>
<dbReference type="PANTHER" id="PTHR32196:SF72">
    <property type="entry name" value="RIBOSE IMPORT PERMEASE PROTEIN RBSC"/>
    <property type="match status" value="1"/>
</dbReference>
<proteinExistence type="inferred from homology"/>
<feature type="transmembrane region" description="Helical" evidence="7">
    <location>
        <begin position="172"/>
        <end position="196"/>
    </location>
</feature>
<feature type="transmembrane region" description="Helical" evidence="7">
    <location>
        <begin position="242"/>
        <end position="264"/>
    </location>
</feature>
<evidence type="ECO:0000313" key="8">
    <source>
        <dbReference type="EMBL" id="RMV05681.1"/>
    </source>
</evidence>
<comment type="similarity">
    <text evidence="2">Belongs to the binding-protein-dependent transport system permease family. AraH/RbsC subfamily.</text>
</comment>